<dbReference type="SUPFAM" id="SSF161098">
    <property type="entry name" value="MetI-like"/>
    <property type="match status" value="1"/>
</dbReference>
<feature type="transmembrane region" description="Helical" evidence="7">
    <location>
        <begin position="80"/>
        <end position="102"/>
    </location>
</feature>
<dbReference type="InterPro" id="IPR035906">
    <property type="entry name" value="MetI-like_sf"/>
</dbReference>
<dbReference type="Proteomes" id="UP000199220">
    <property type="component" value="Unassembled WGS sequence"/>
</dbReference>
<keyword evidence="6 7" id="KW-0472">Membrane</keyword>
<dbReference type="Pfam" id="PF00528">
    <property type="entry name" value="BPD_transp_1"/>
    <property type="match status" value="1"/>
</dbReference>
<dbReference type="InterPro" id="IPR000515">
    <property type="entry name" value="MetI-like"/>
</dbReference>
<dbReference type="OrthoDB" id="61122at2"/>
<keyword evidence="3" id="KW-1003">Cell membrane</keyword>
<comment type="subcellular location">
    <subcellularLocation>
        <location evidence="1 7">Cell membrane</location>
        <topology evidence="1 7">Multi-pass membrane protein</topology>
    </subcellularLocation>
</comment>
<evidence type="ECO:0000313" key="9">
    <source>
        <dbReference type="EMBL" id="SED73904.1"/>
    </source>
</evidence>
<evidence type="ECO:0000256" key="3">
    <source>
        <dbReference type="ARBA" id="ARBA00022475"/>
    </source>
</evidence>
<evidence type="ECO:0000313" key="10">
    <source>
        <dbReference type="Proteomes" id="UP000199220"/>
    </source>
</evidence>
<dbReference type="GO" id="GO:0005886">
    <property type="term" value="C:plasma membrane"/>
    <property type="evidence" value="ECO:0007669"/>
    <property type="project" value="UniProtKB-SubCell"/>
</dbReference>
<organism evidence="9 10">
    <name type="scientific">Ruania alba</name>
    <dbReference type="NCBI Taxonomy" id="648782"/>
    <lineage>
        <taxon>Bacteria</taxon>
        <taxon>Bacillati</taxon>
        <taxon>Actinomycetota</taxon>
        <taxon>Actinomycetes</taxon>
        <taxon>Micrococcales</taxon>
        <taxon>Ruaniaceae</taxon>
        <taxon>Ruania</taxon>
    </lineage>
</organism>
<dbReference type="PROSITE" id="PS50928">
    <property type="entry name" value="ABC_TM1"/>
    <property type="match status" value="1"/>
</dbReference>
<keyword evidence="2 7" id="KW-0813">Transport</keyword>
<name>A0A1H5D512_9MICO</name>
<feature type="transmembrane region" description="Helical" evidence="7">
    <location>
        <begin position="146"/>
        <end position="167"/>
    </location>
</feature>
<dbReference type="AlphaFoldDB" id="A0A1H5D512"/>
<accession>A0A1H5D512</accession>
<dbReference type="EMBL" id="FNTX01000001">
    <property type="protein sequence ID" value="SED73904.1"/>
    <property type="molecule type" value="Genomic_DNA"/>
</dbReference>
<dbReference type="GO" id="GO:0055085">
    <property type="term" value="P:transmembrane transport"/>
    <property type="evidence" value="ECO:0007669"/>
    <property type="project" value="InterPro"/>
</dbReference>
<evidence type="ECO:0000256" key="4">
    <source>
        <dbReference type="ARBA" id="ARBA00022692"/>
    </source>
</evidence>
<feature type="transmembrane region" description="Helical" evidence="7">
    <location>
        <begin position="245"/>
        <end position="265"/>
    </location>
</feature>
<keyword evidence="5 7" id="KW-1133">Transmembrane helix</keyword>
<keyword evidence="10" id="KW-1185">Reference proteome</keyword>
<feature type="transmembrane region" description="Helical" evidence="7">
    <location>
        <begin position="114"/>
        <end position="140"/>
    </location>
</feature>
<evidence type="ECO:0000256" key="5">
    <source>
        <dbReference type="ARBA" id="ARBA00022989"/>
    </source>
</evidence>
<feature type="domain" description="ABC transmembrane type-1" evidence="8">
    <location>
        <begin position="76"/>
        <end position="268"/>
    </location>
</feature>
<evidence type="ECO:0000256" key="2">
    <source>
        <dbReference type="ARBA" id="ARBA00022448"/>
    </source>
</evidence>
<sequence>MASRRRGTFRAGRTRYLAHGAAWAYVVALALPLYYLLISSVKSTVEIIDQPFLPSLSPTFSNFANAFNQADLGRAMVSSIYVTLGAEVLTLAVTLPAAYAIARARARTGRVLETIFGAGFLIPGFAALVPSVLLAIAFRMFHTREFLILILGAAAIPMAVLLLTQAMRTVPRELEEAASIDGAGQARVFWTIYVPLTVPTMSVVAILNFLNFWNEYFFALVIGGTGPDVRTAQVALPTLSAATNAQFGILAAGVVITLVPVYLAYAAMARRMESAILAGALKG</sequence>
<dbReference type="CDD" id="cd06261">
    <property type="entry name" value="TM_PBP2"/>
    <property type="match status" value="1"/>
</dbReference>
<evidence type="ECO:0000256" key="6">
    <source>
        <dbReference type="ARBA" id="ARBA00023136"/>
    </source>
</evidence>
<dbReference type="PANTHER" id="PTHR43744:SF12">
    <property type="entry name" value="ABC TRANSPORTER PERMEASE PROTEIN MG189-RELATED"/>
    <property type="match status" value="1"/>
</dbReference>
<dbReference type="PANTHER" id="PTHR43744">
    <property type="entry name" value="ABC TRANSPORTER PERMEASE PROTEIN MG189-RELATED-RELATED"/>
    <property type="match status" value="1"/>
</dbReference>
<feature type="transmembrane region" description="Helical" evidence="7">
    <location>
        <begin position="188"/>
        <end position="210"/>
    </location>
</feature>
<evidence type="ECO:0000256" key="7">
    <source>
        <dbReference type="RuleBase" id="RU363032"/>
    </source>
</evidence>
<protein>
    <submittedName>
        <fullName evidence="9">ABC-type glycerol-3-phosphate transport system, permease component</fullName>
    </submittedName>
</protein>
<dbReference type="Gene3D" id="1.10.3720.10">
    <property type="entry name" value="MetI-like"/>
    <property type="match status" value="1"/>
</dbReference>
<evidence type="ECO:0000256" key="1">
    <source>
        <dbReference type="ARBA" id="ARBA00004651"/>
    </source>
</evidence>
<comment type="similarity">
    <text evidence="7">Belongs to the binding-protein-dependent transport system permease family.</text>
</comment>
<reference evidence="10" key="1">
    <citation type="submission" date="2016-10" db="EMBL/GenBank/DDBJ databases">
        <authorList>
            <person name="Varghese N."/>
            <person name="Submissions S."/>
        </authorList>
    </citation>
    <scope>NUCLEOTIDE SEQUENCE [LARGE SCALE GENOMIC DNA]</scope>
    <source>
        <strain evidence="10">DSM 21368</strain>
    </source>
</reference>
<keyword evidence="4 7" id="KW-0812">Transmembrane</keyword>
<gene>
    <name evidence="9" type="ORF">SAMN04488554_0570</name>
</gene>
<evidence type="ECO:0000259" key="8">
    <source>
        <dbReference type="PROSITE" id="PS50928"/>
    </source>
</evidence>
<dbReference type="STRING" id="648782.SAMN04488554_0570"/>
<proteinExistence type="inferred from homology"/>
<dbReference type="RefSeq" id="WP_089771597.1">
    <property type="nucleotide sequence ID" value="NZ_FNTX01000001.1"/>
</dbReference>
<feature type="transmembrane region" description="Helical" evidence="7">
    <location>
        <begin position="16"/>
        <end position="37"/>
    </location>
</feature>